<organism evidence="2 3">
    <name type="scientific">Modestobacter marinus</name>
    <dbReference type="NCBI Taxonomy" id="477641"/>
    <lineage>
        <taxon>Bacteria</taxon>
        <taxon>Bacillati</taxon>
        <taxon>Actinomycetota</taxon>
        <taxon>Actinomycetes</taxon>
        <taxon>Geodermatophilales</taxon>
        <taxon>Geodermatophilaceae</taxon>
        <taxon>Modestobacter</taxon>
    </lineage>
</organism>
<feature type="transmembrane region" description="Helical" evidence="1">
    <location>
        <begin position="85"/>
        <end position="106"/>
    </location>
</feature>
<name>A0ABQ2GA25_9ACTN</name>
<dbReference type="EMBL" id="BMMI01000010">
    <property type="protein sequence ID" value="GGL81870.1"/>
    <property type="molecule type" value="Genomic_DNA"/>
</dbReference>
<evidence type="ECO:0000313" key="2">
    <source>
        <dbReference type="EMBL" id="GGL81870.1"/>
    </source>
</evidence>
<accession>A0ABQ2GA25</accession>
<keyword evidence="1" id="KW-1133">Transmembrane helix</keyword>
<sequence length="201" mass="21745">MAGMPPRSRRDNSEPLIVQAARDRERHIDQVTSYGYFARRGPKRHVTVTPRPLRYWQYDPASPLVVTLTVVAVAAWLGFLGSRDGGAAAAAEAPIALGLGLLVVVVSTGRFTVSDFAVSTEIAGLRQTSSFGVVPLVLVREVVPGGPPADWPKAKRRGGWWPGRSRLSVRHLDPDGETPKAFTVWVRDPAAVADALGRPLH</sequence>
<keyword evidence="3" id="KW-1185">Reference proteome</keyword>
<dbReference type="Proteomes" id="UP000648663">
    <property type="component" value="Unassembled WGS sequence"/>
</dbReference>
<comment type="caution">
    <text evidence="2">The sequence shown here is derived from an EMBL/GenBank/DDBJ whole genome shotgun (WGS) entry which is preliminary data.</text>
</comment>
<evidence type="ECO:0008006" key="4">
    <source>
        <dbReference type="Google" id="ProtNLM"/>
    </source>
</evidence>
<evidence type="ECO:0000313" key="3">
    <source>
        <dbReference type="Proteomes" id="UP000648663"/>
    </source>
</evidence>
<protein>
    <recommendedName>
        <fullName evidence="4">PH domain-containing protein</fullName>
    </recommendedName>
</protein>
<evidence type="ECO:0000256" key="1">
    <source>
        <dbReference type="SAM" id="Phobius"/>
    </source>
</evidence>
<proteinExistence type="predicted"/>
<reference evidence="3" key="1">
    <citation type="journal article" date="2019" name="Int. J. Syst. Evol. Microbiol.">
        <title>The Global Catalogue of Microorganisms (GCM) 10K type strain sequencing project: providing services to taxonomists for standard genome sequencing and annotation.</title>
        <authorList>
            <consortium name="The Broad Institute Genomics Platform"/>
            <consortium name="The Broad Institute Genome Sequencing Center for Infectious Disease"/>
            <person name="Wu L."/>
            <person name="Ma J."/>
        </authorList>
    </citation>
    <scope>NUCLEOTIDE SEQUENCE [LARGE SCALE GENOMIC DNA]</scope>
    <source>
        <strain evidence="3">CGMCC 4.5581</strain>
    </source>
</reference>
<keyword evidence="1" id="KW-0812">Transmembrane</keyword>
<feature type="transmembrane region" description="Helical" evidence="1">
    <location>
        <begin position="61"/>
        <end position="79"/>
    </location>
</feature>
<gene>
    <name evidence="2" type="ORF">GCM10011589_42770</name>
</gene>
<keyword evidence="1" id="KW-0472">Membrane</keyword>